<gene>
    <name evidence="1" type="ORF">A3F86_01695</name>
</gene>
<sequence length="190" mass="21360">MRVTIEGLRFRASDGKLGADDQVRIVRRRLSNPAALRLRDGDSPAVLAEVISQRQPPDLTIHTIEAISETAVASKPRVELPVTIHDSRLSFKVARGVIPGSLLNGREIAASINEQNPGRKLRVPIEAELLTLNKLLGSQLEDRDYWIWTETEHQDYPGQFVLRHQAGGNRLYFRPEFNCADSAVRFVEDK</sequence>
<name>A0A1F4RIQ3_UNCSA</name>
<organism evidence="1 2">
    <name type="scientific">candidate division WOR-1 bacterium RIFCSPLOWO2_12_FULL_45_9</name>
    <dbReference type="NCBI Taxonomy" id="1802568"/>
    <lineage>
        <taxon>Bacteria</taxon>
        <taxon>Bacillati</taxon>
        <taxon>Saganbacteria</taxon>
    </lineage>
</organism>
<dbReference type="AlphaFoldDB" id="A0A1F4RIQ3"/>
<proteinExistence type="predicted"/>
<dbReference type="STRING" id="1802568.A3F86_01695"/>
<comment type="caution">
    <text evidence="1">The sequence shown here is derived from an EMBL/GenBank/DDBJ whole genome shotgun (WGS) entry which is preliminary data.</text>
</comment>
<dbReference type="EMBL" id="METQ01000063">
    <property type="protein sequence ID" value="OGC08074.1"/>
    <property type="molecule type" value="Genomic_DNA"/>
</dbReference>
<reference evidence="1 2" key="1">
    <citation type="journal article" date="2016" name="Nat. Commun.">
        <title>Thousands of microbial genomes shed light on interconnected biogeochemical processes in an aquifer system.</title>
        <authorList>
            <person name="Anantharaman K."/>
            <person name="Brown C.T."/>
            <person name="Hug L.A."/>
            <person name="Sharon I."/>
            <person name="Castelle C.J."/>
            <person name="Probst A.J."/>
            <person name="Thomas B.C."/>
            <person name="Singh A."/>
            <person name="Wilkins M.J."/>
            <person name="Karaoz U."/>
            <person name="Brodie E.L."/>
            <person name="Williams K.H."/>
            <person name="Hubbard S.S."/>
            <person name="Banfield J.F."/>
        </authorList>
    </citation>
    <scope>NUCLEOTIDE SEQUENCE [LARGE SCALE GENOMIC DNA]</scope>
</reference>
<protein>
    <submittedName>
        <fullName evidence="1">Uncharacterized protein</fullName>
    </submittedName>
</protein>
<evidence type="ECO:0000313" key="2">
    <source>
        <dbReference type="Proteomes" id="UP000179095"/>
    </source>
</evidence>
<dbReference type="Proteomes" id="UP000179095">
    <property type="component" value="Unassembled WGS sequence"/>
</dbReference>
<evidence type="ECO:0000313" key="1">
    <source>
        <dbReference type="EMBL" id="OGC08074.1"/>
    </source>
</evidence>
<accession>A0A1F4RIQ3</accession>